<dbReference type="FunFam" id="1.10.10.10:FF:000322">
    <property type="entry name" value="Probable disease resistance protein At1g63360"/>
    <property type="match status" value="1"/>
</dbReference>
<comment type="function">
    <text evidence="1">Confers resistance to late blight (Phytophthora infestans) races carrying the avirulence gene Avr1. Resistance proteins guard the plant against pathogens that contain an appropriate avirulence protein via an indirect interaction with this avirulence protein. That triggers a defense system including the hypersensitive response, which restricts the pathogen growth.</text>
</comment>
<dbReference type="Gene3D" id="3.40.50.300">
    <property type="entry name" value="P-loop containing nucleotide triphosphate hydrolases"/>
    <property type="match status" value="1"/>
</dbReference>
<dbReference type="GO" id="GO:0005524">
    <property type="term" value="F:ATP binding"/>
    <property type="evidence" value="ECO:0007669"/>
    <property type="project" value="UniProtKB-KW"/>
</dbReference>
<comment type="similarity">
    <text evidence="3">Belongs to the disease resistance NB-LRR family.</text>
</comment>
<keyword evidence="10" id="KW-0067">ATP-binding</keyword>
<dbReference type="SUPFAM" id="SSF52058">
    <property type="entry name" value="L domain-like"/>
    <property type="match status" value="1"/>
</dbReference>
<sequence length="1354" mass="153440">MAVKNVVEAALVIVESLASQLPEGESPDIRCLRNDLRLLKLRLRCVTTFCVCGRMWGKVDQRCESTLLSIEDTVEHHLSRISGLCNDLRRRGNEDSDHNMMTWDYLHTAISGFISCISGPPFRQKMRELYLVFSNASSSVSQAMRSEDSQFFVIPNGASHCELSLTIDSLVQNLQVAEPLLTFLDSYLLTGLYCWCGEIASAVVHSNSSVCFKQIFLPKILKKHQLTERIPYSILPTLGSPRFAMVSHDFVDDGIAENARFLNNLFSFARARGLSIRQMQPLLAFIQAFLAEGARQTFMLSFIQDFDDHISLPTTSRRMRNQQPSCKIFVGILQASKLSLPISHHHFTPVTQRLILRNFVDSLLDLLWKLLSHCTGGHRLVFKPEMHKLHGGLTFLTNIMTECPSKFDELDDKIHVLIGLVICDAGIAVIHLHEKEEGKSSLVTRLEILFSNLQKNLIKLIQAVQEDAQKHPLSLASDFSQTNLLCFIDSVLGKMKLVGTHDADSMKAEIQTLHDDLTYLRSSVVMLWFDNNGKFQAIRSRIAAALYETNYALDSLAVGNAFISFIIKRLNNRIERIKEAVRIYLQSTVAAAETGAIFQTQNQLSGVAETCSKIPSAADQLSLLNDGIGMVGLDDEVTGIIDRLIGGTKRLDIVSIVGMPGIGKTTFAKKVFTDPSIASHFWLRSWGFVSQAYDRRSLLLQILSGLDYDFAAKCSQESTEDDLANVVRKYLKGRRYLIILDDVWDSKTWDTLRTSFPDDANGSRIMLTSRHHIVASEIKPDREPYSLRFLNEDESWEVMQKKICLRTGYPPELLTRQGKAIAHKCNGLPLMISVLAGLLSNMEPDAWGIVEEKLKKGTLSIIEKCRATIELSYSHLPGQLKQCFLYFGAFPENKQVPVRKLLWLWMAEGIVEENGIECAEDIAESCMRELMERNLVMVVNRGSRGAAKSCMIHDLLHEFCVEKCNEEHFLHHLRGCELGTCSVDPSTLHRMYLEFKKGEDFFAKSRLICPRLRALFMVAHLGFFYPRHWYSMLCRFKQSKLLIVLDLERVNAGPLFPEEVIESLVHLRYLALKIQSIGLVIPSSIANLSNLETFIIQTLGQLLLPHTFWSMKNLKHLRVGAQFAYWVLPNKQHLQQHSEQLPNVHTISSAMFRSGRIMLEVMRKFPNIRRLKYSCRGLKSSSTAGCEILALDFMTQLESLTIASHLESFNFNFQFPRNLKKLTLSRLRFPWSKISAVDKLPNLEALKLLADAFSGENWDVKEGTFPKLRFLRLAGLDLVRWTNSSDDVFPCLRELVLERCEKLKELPSCFDEIPTLEVMKVTNCVQAVDSTKQIQAKQRDWGNGDLNVIVQTSV</sequence>
<dbReference type="PANTHER" id="PTHR23155:SF1152">
    <property type="entry name" value="AAA+ ATPASE DOMAIN-CONTAINING PROTEIN"/>
    <property type="match status" value="1"/>
</dbReference>
<evidence type="ECO:0000313" key="15">
    <source>
        <dbReference type="Proteomes" id="UP001161247"/>
    </source>
</evidence>
<evidence type="ECO:0000256" key="9">
    <source>
        <dbReference type="ARBA" id="ARBA00022821"/>
    </source>
</evidence>
<gene>
    <name evidence="14" type="ORF">OLC1_LOCUS16163</name>
</gene>
<evidence type="ECO:0000259" key="11">
    <source>
        <dbReference type="Pfam" id="PF00931"/>
    </source>
</evidence>
<reference evidence="14" key="1">
    <citation type="submission" date="2023-03" db="EMBL/GenBank/DDBJ databases">
        <authorList>
            <person name="Julca I."/>
        </authorList>
    </citation>
    <scope>NUCLEOTIDE SEQUENCE</scope>
</reference>
<dbReference type="GO" id="GO:0051607">
    <property type="term" value="P:defense response to virus"/>
    <property type="evidence" value="ECO:0007669"/>
    <property type="project" value="UniProtKB-ARBA"/>
</dbReference>
<evidence type="ECO:0000259" key="13">
    <source>
        <dbReference type="Pfam" id="PF23598"/>
    </source>
</evidence>
<dbReference type="EMBL" id="OX459122">
    <property type="protein sequence ID" value="CAI9107981.1"/>
    <property type="molecule type" value="Genomic_DNA"/>
</dbReference>
<dbReference type="Pfam" id="PF23598">
    <property type="entry name" value="LRR_14"/>
    <property type="match status" value="1"/>
</dbReference>
<organism evidence="14 15">
    <name type="scientific">Oldenlandia corymbosa var. corymbosa</name>
    <dbReference type="NCBI Taxonomy" id="529605"/>
    <lineage>
        <taxon>Eukaryota</taxon>
        <taxon>Viridiplantae</taxon>
        <taxon>Streptophyta</taxon>
        <taxon>Embryophyta</taxon>
        <taxon>Tracheophyta</taxon>
        <taxon>Spermatophyta</taxon>
        <taxon>Magnoliopsida</taxon>
        <taxon>eudicotyledons</taxon>
        <taxon>Gunneridae</taxon>
        <taxon>Pentapetalae</taxon>
        <taxon>asterids</taxon>
        <taxon>lamiids</taxon>
        <taxon>Gentianales</taxon>
        <taxon>Rubiaceae</taxon>
        <taxon>Rubioideae</taxon>
        <taxon>Spermacoceae</taxon>
        <taxon>Hedyotis-Oldenlandia complex</taxon>
        <taxon>Oldenlandia</taxon>
    </lineage>
</organism>
<evidence type="ECO:0000259" key="12">
    <source>
        <dbReference type="Pfam" id="PF23559"/>
    </source>
</evidence>
<evidence type="ECO:0000256" key="8">
    <source>
        <dbReference type="ARBA" id="ARBA00022741"/>
    </source>
</evidence>
<protein>
    <submittedName>
        <fullName evidence="14">OLC1v1007479C1</fullName>
    </submittedName>
</protein>
<name>A0AAV1DJD6_OLDCO</name>
<proteinExistence type="inferred from homology"/>
<accession>A0AAV1DJD6</accession>
<evidence type="ECO:0000256" key="10">
    <source>
        <dbReference type="ARBA" id="ARBA00022840"/>
    </source>
</evidence>
<keyword evidence="7" id="KW-0677">Repeat</keyword>
<dbReference type="GO" id="GO:0005737">
    <property type="term" value="C:cytoplasm"/>
    <property type="evidence" value="ECO:0007669"/>
    <property type="project" value="UniProtKB-SubCell"/>
</dbReference>
<dbReference type="InterPro" id="IPR036388">
    <property type="entry name" value="WH-like_DNA-bd_sf"/>
</dbReference>
<feature type="domain" description="Disease resistance R13L4/SHOC-2-like LRR" evidence="13">
    <location>
        <begin position="1031"/>
        <end position="1346"/>
    </location>
</feature>
<dbReference type="PRINTS" id="PR00364">
    <property type="entry name" value="DISEASERSIST"/>
</dbReference>
<keyword evidence="9" id="KW-0611">Plant defense</keyword>
<evidence type="ECO:0000313" key="14">
    <source>
        <dbReference type="EMBL" id="CAI9107981.1"/>
    </source>
</evidence>
<dbReference type="Pfam" id="PF00931">
    <property type="entry name" value="NB-ARC"/>
    <property type="match status" value="1"/>
</dbReference>
<dbReference type="FunFam" id="3.40.50.300:FF:001091">
    <property type="entry name" value="Probable disease resistance protein At1g61300"/>
    <property type="match status" value="1"/>
</dbReference>
<dbReference type="SUPFAM" id="SSF52540">
    <property type="entry name" value="P-loop containing nucleoside triphosphate hydrolases"/>
    <property type="match status" value="1"/>
</dbReference>
<dbReference type="Gene3D" id="3.80.10.10">
    <property type="entry name" value="Ribonuclease Inhibitor"/>
    <property type="match status" value="1"/>
</dbReference>
<dbReference type="PANTHER" id="PTHR23155">
    <property type="entry name" value="DISEASE RESISTANCE PROTEIN RP"/>
    <property type="match status" value="1"/>
</dbReference>
<keyword evidence="8" id="KW-0547">Nucleotide-binding</keyword>
<dbReference type="InterPro" id="IPR002182">
    <property type="entry name" value="NB-ARC"/>
</dbReference>
<evidence type="ECO:0000256" key="5">
    <source>
        <dbReference type="ARBA" id="ARBA00022614"/>
    </source>
</evidence>
<keyword evidence="4" id="KW-0963">Cytoplasm</keyword>
<dbReference type="Pfam" id="PF23559">
    <property type="entry name" value="WHD_DRP"/>
    <property type="match status" value="1"/>
</dbReference>
<dbReference type="InterPro" id="IPR044974">
    <property type="entry name" value="Disease_R_plants"/>
</dbReference>
<evidence type="ECO:0000256" key="3">
    <source>
        <dbReference type="ARBA" id="ARBA00008894"/>
    </source>
</evidence>
<dbReference type="Gene3D" id="1.10.8.430">
    <property type="entry name" value="Helical domain of apoptotic protease-activating factors"/>
    <property type="match status" value="1"/>
</dbReference>
<dbReference type="InterPro" id="IPR027417">
    <property type="entry name" value="P-loop_NTPase"/>
</dbReference>
<keyword evidence="15" id="KW-1185">Reference proteome</keyword>
<keyword evidence="5" id="KW-0433">Leucine-rich repeat</keyword>
<dbReference type="InterPro" id="IPR042197">
    <property type="entry name" value="Apaf_helical"/>
</dbReference>
<evidence type="ECO:0000256" key="7">
    <source>
        <dbReference type="ARBA" id="ARBA00022737"/>
    </source>
</evidence>
<evidence type="ECO:0000256" key="4">
    <source>
        <dbReference type="ARBA" id="ARBA00022490"/>
    </source>
</evidence>
<evidence type="ECO:0000256" key="6">
    <source>
        <dbReference type="ARBA" id="ARBA00022667"/>
    </source>
</evidence>
<comment type="subcellular location">
    <subcellularLocation>
        <location evidence="2">Cytoplasm</location>
    </subcellularLocation>
</comment>
<keyword evidence="6" id="KW-0381">Hypersensitive response</keyword>
<feature type="domain" description="Disease resistance protein winged helix" evidence="12">
    <location>
        <begin position="890"/>
        <end position="959"/>
    </location>
</feature>
<dbReference type="InterPro" id="IPR058922">
    <property type="entry name" value="WHD_DRP"/>
</dbReference>
<feature type="domain" description="NB-ARC" evidence="11">
    <location>
        <begin position="635"/>
        <end position="803"/>
    </location>
</feature>
<dbReference type="Gene3D" id="1.10.10.10">
    <property type="entry name" value="Winged helix-like DNA-binding domain superfamily/Winged helix DNA-binding domain"/>
    <property type="match status" value="1"/>
</dbReference>
<dbReference type="GO" id="GO:0009626">
    <property type="term" value="P:plant-type hypersensitive response"/>
    <property type="evidence" value="ECO:0007669"/>
    <property type="project" value="UniProtKB-KW"/>
</dbReference>
<dbReference type="GO" id="GO:0043531">
    <property type="term" value="F:ADP binding"/>
    <property type="evidence" value="ECO:0007669"/>
    <property type="project" value="InterPro"/>
</dbReference>
<dbReference type="InterPro" id="IPR032675">
    <property type="entry name" value="LRR_dom_sf"/>
</dbReference>
<dbReference type="InterPro" id="IPR055414">
    <property type="entry name" value="LRR_R13L4/SHOC2-like"/>
</dbReference>
<evidence type="ECO:0000256" key="1">
    <source>
        <dbReference type="ARBA" id="ARBA00002074"/>
    </source>
</evidence>
<dbReference type="Proteomes" id="UP001161247">
    <property type="component" value="Chromosome 5"/>
</dbReference>
<evidence type="ECO:0000256" key="2">
    <source>
        <dbReference type="ARBA" id="ARBA00004496"/>
    </source>
</evidence>